<protein>
    <submittedName>
        <fullName evidence="2">Transposase</fullName>
    </submittedName>
</protein>
<proteinExistence type="predicted"/>
<organism evidence="2 3">
    <name type="scientific">Candidatus Endonucleibacter bathymodioli</name>
    <dbReference type="NCBI Taxonomy" id="539814"/>
    <lineage>
        <taxon>Bacteria</taxon>
        <taxon>Pseudomonadati</taxon>
        <taxon>Pseudomonadota</taxon>
        <taxon>Gammaproteobacteria</taxon>
        <taxon>Oceanospirillales</taxon>
        <taxon>Endozoicomonadaceae</taxon>
        <taxon>Candidatus Endonucleibacter</taxon>
    </lineage>
</organism>
<dbReference type="Pfam" id="PF13751">
    <property type="entry name" value="DDE_Tnp_1_6"/>
    <property type="match status" value="1"/>
</dbReference>
<evidence type="ECO:0000313" key="3">
    <source>
        <dbReference type="Proteomes" id="UP001178148"/>
    </source>
</evidence>
<gene>
    <name evidence="2" type="ORF">QS748_00190</name>
</gene>
<name>A0AA90NJK0_9GAMM</name>
<evidence type="ECO:0000259" key="1">
    <source>
        <dbReference type="Pfam" id="PF13751"/>
    </source>
</evidence>
<dbReference type="EMBL" id="JASXSV010000001">
    <property type="protein sequence ID" value="MDP0587702.1"/>
    <property type="molecule type" value="Genomic_DNA"/>
</dbReference>
<dbReference type="Proteomes" id="UP001178148">
    <property type="component" value="Unassembled WGS sequence"/>
</dbReference>
<comment type="caution">
    <text evidence="2">The sequence shown here is derived from an EMBL/GenBank/DDBJ whole genome shotgun (WGS) entry which is preliminary data.</text>
</comment>
<keyword evidence="3" id="KW-1185">Reference proteome</keyword>
<sequence>MRYLADKGLHLYLNTKVLCVGNRESLGSCELATENDKCFNRLHSGVRSTVERVFGILKSHYGMEKARYLGLSRNRTGFKIMCVDHNIKRGLSIQQASCA</sequence>
<dbReference type="InterPro" id="IPR025668">
    <property type="entry name" value="Tnp_DDE_dom"/>
</dbReference>
<dbReference type="AlphaFoldDB" id="A0AA90NJK0"/>
<evidence type="ECO:0000313" key="2">
    <source>
        <dbReference type="EMBL" id="MDP0587702.1"/>
    </source>
</evidence>
<reference evidence="2 3" key="1">
    <citation type="journal article" date="2023" name="bioRxiv">
        <title>An intranuclear bacterial parasite of deep-sea mussels expresses apoptosis inhibitors acquired from its host.</title>
        <authorList>
            <person name="Gonzalez Porras M.A."/>
            <person name="Assie A."/>
            <person name="Tietjen M."/>
            <person name="Violette M."/>
            <person name="Kleiner M."/>
            <person name="Gruber-Vodicka H."/>
            <person name="Dubilier N."/>
            <person name="Leisch N."/>
        </authorList>
    </citation>
    <scope>NUCLEOTIDE SEQUENCE [LARGE SCALE GENOMIC DNA]</scope>
    <source>
        <strain evidence="2">IAP13</strain>
    </source>
</reference>
<feature type="domain" description="Transposase DDE" evidence="1">
    <location>
        <begin position="45"/>
        <end position="89"/>
    </location>
</feature>
<accession>A0AA90NJK0</accession>